<dbReference type="EMBL" id="CP001964">
    <property type="protein sequence ID" value="ADG76414.1"/>
    <property type="molecule type" value="Genomic_DNA"/>
</dbReference>
<dbReference type="SMART" id="SM00422">
    <property type="entry name" value="HTH_MERR"/>
    <property type="match status" value="1"/>
</dbReference>
<feature type="domain" description="HTH merR-type" evidence="2">
    <location>
        <begin position="1"/>
        <end position="69"/>
    </location>
</feature>
<dbReference type="InterPro" id="IPR000551">
    <property type="entry name" value="MerR-type_HTH_dom"/>
</dbReference>
<proteinExistence type="predicted"/>
<dbReference type="STRING" id="446466.Cfla_3542"/>
<evidence type="ECO:0000313" key="3">
    <source>
        <dbReference type="EMBL" id="ADG76414.1"/>
    </source>
</evidence>
<evidence type="ECO:0000256" key="1">
    <source>
        <dbReference type="ARBA" id="ARBA00023125"/>
    </source>
</evidence>
<dbReference type="AlphaFoldDB" id="D5UDF8"/>
<dbReference type="Gene3D" id="1.10.1660.10">
    <property type="match status" value="1"/>
</dbReference>
<dbReference type="PROSITE" id="PS50937">
    <property type="entry name" value="HTH_MERR_2"/>
    <property type="match status" value="1"/>
</dbReference>
<dbReference type="Pfam" id="PF13411">
    <property type="entry name" value="MerR_1"/>
    <property type="match status" value="1"/>
</dbReference>
<keyword evidence="4" id="KW-1185">Reference proteome</keyword>
<dbReference type="RefSeq" id="WP_013118742.1">
    <property type="nucleotide sequence ID" value="NC_014151.1"/>
</dbReference>
<sequence>MLIADVALQVGVKVSTIRFYLRAGLLPEPDRTAGGYRRFTADHVRRARFLHRGQELGFTLAELASLDVLSQQARAGGVAADLVAHGRAKIADIDARIRDLRRTRDALATLVDGPGFDPDANCPVVAALTDEPCDAPIAGRATG</sequence>
<dbReference type="GO" id="GO:0003700">
    <property type="term" value="F:DNA-binding transcription factor activity"/>
    <property type="evidence" value="ECO:0007669"/>
    <property type="project" value="InterPro"/>
</dbReference>
<dbReference type="HOGENOM" id="CLU_060077_2_0_11"/>
<dbReference type="SUPFAM" id="SSF46955">
    <property type="entry name" value="Putative DNA-binding domain"/>
    <property type="match status" value="1"/>
</dbReference>
<dbReference type="Proteomes" id="UP000000849">
    <property type="component" value="Chromosome"/>
</dbReference>
<accession>D5UDF8</accession>
<dbReference type="InterPro" id="IPR047057">
    <property type="entry name" value="MerR_fam"/>
</dbReference>
<dbReference type="eggNOG" id="COG0789">
    <property type="taxonomic scope" value="Bacteria"/>
</dbReference>
<organism evidence="3 4">
    <name type="scientific">Cellulomonas flavigena (strain ATCC 482 / DSM 20109 / BCRC 11376 / JCM 18109 / NBRC 3775 / NCIMB 8073 / NRS 134)</name>
    <dbReference type="NCBI Taxonomy" id="446466"/>
    <lineage>
        <taxon>Bacteria</taxon>
        <taxon>Bacillati</taxon>
        <taxon>Actinomycetota</taxon>
        <taxon>Actinomycetes</taxon>
        <taxon>Micrococcales</taxon>
        <taxon>Cellulomonadaceae</taxon>
        <taxon>Cellulomonas</taxon>
    </lineage>
</organism>
<evidence type="ECO:0000313" key="4">
    <source>
        <dbReference type="Proteomes" id="UP000000849"/>
    </source>
</evidence>
<dbReference type="PANTHER" id="PTHR30204">
    <property type="entry name" value="REDOX-CYCLING DRUG-SENSING TRANSCRIPTIONAL ACTIVATOR SOXR"/>
    <property type="match status" value="1"/>
</dbReference>
<reference evidence="3 4" key="1">
    <citation type="journal article" date="2010" name="Stand. Genomic Sci.">
        <title>Complete genome sequence of Cellulomonas flavigena type strain (134).</title>
        <authorList>
            <person name="Abt B."/>
            <person name="Foster B."/>
            <person name="Lapidus A."/>
            <person name="Clum A."/>
            <person name="Sun H."/>
            <person name="Pukall R."/>
            <person name="Lucas S."/>
            <person name="Glavina Del Rio T."/>
            <person name="Nolan M."/>
            <person name="Tice H."/>
            <person name="Cheng J.F."/>
            <person name="Pitluck S."/>
            <person name="Liolios K."/>
            <person name="Ivanova N."/>
            <person name="Mavromatis K."/>
            <person name="Ovchinnikova G."/>
            <person name="Pati A."/>
            <person name="Goodwin L."/>
            <person name="Chen A."/>
            <person name="Palaniappan K."/>
            <person name="Land M."/>
            <person name="Hauser L."/>
            <person name="Chang Y.J."/>
            <person name="Jeffries C.D."/>
            <person name="Rohde M."/>
            <person name="Goker M."/>
            <person name="Woyke T."/>
            <person name="Bristow J."/>
            <person name="Eisen J.A."/>
            <person name="Markowitz V."/>
            <person name="Hugenholtz P."/>
            <person name="Kyrpides N.C."/>
            <person name="Klenk H.P."/>
        </authorList>
    </citation>
    <scope>NUCLEOTIDE SEQUENCE [LARGE SCALE GENOMIC DNA]</scope>
    <source>
        <strain evidence="4">ATCC 482 / DSM 20109 / BCRC 11376 / JCM 18109 / NBRC 3775 / NCIMB 8073 / NRS 134</strain>
    </source>
</reference>
<name>D5UDF8_CELFN</name>
<dbReference type="KEGG" id="cfl:Cfla_3542"/>
<dbReference type="PRINTS" id="PR00040">
    <property type="entry name" value="HTHMERR"/>
</dbReference>
<dbReference type="GO" id="GO:0003677">
    <property type="term" value="F:DNA binding"/>
    <property type="evidence" value="ECO:0007669"/>
    <property type="project" value="UniProtKB-KW"/>
</dbReference>
<keyword evidence="1" id="KW-0238">DNA-binding</keyword>
<evidence type="ECO:0000259" key="2">
    <source>
        <dbReference type="PROSITE" id="PS50937"/>
    </source>
</evidence>
<dbReference type="PANTHER" id="PTHR30204:SF93">
    <property type="entry name" value="HTH MERR-TYPE DOMAIN-CONTAINING PROTEIN"/>
    <property type="match status" value="1"/>
</dbReference>
<gene>
    <name evidence="3" type="ordered locus">Cfla_3542</name>
</gene>
<dbReference type="InterPro" id="IPR009061">
    <property type="entry name" value="DNA-bd_dom_put_sf"/>
</dbReference>
<protein>
    <submittedName>
        <fullName evidence="3">Transcriptional regulator, MerR family</fullName>
    </submittedName>
</protein>